<accession>A0ABM1EG77</accession>
<dbReference type="CDD" id="cd00637">
    <property type="entry name" value="7tm_classA_rhodopsin-like"/>
    <property type="match status" value="1"/>
</dbReference>
<evidence type="ECO:0000256" key="4">
    <source>
        <dbReference type="ARBA" id="ARBA00022989"/>
    </source>
</evidence>
<organism evidence="12 13">
    <name type="scientific">Priapulus caudatus</name>
    <name type="common">Priapulid worm</name>
    <dbReference type="NCBI Taxonomy" id="37621"/>
    <lineage>
        <taxon>Eukaryota</taxon>
        <taxon>Metazoa</taxon>
        <taxon>Ecdysozoa</taxon>
        <taxon>Scalidophora</taxon>
        <taxon>Priapulida</taxon>
        <taxon>Priapulimorpha</taxon>
        <taxon>Priapulimorphida</taxon>
        <taxon>Priapulidae</taxon>
        <taxon>Priapulus</taxon>
    </lineage>
</organism>
<dbReference type="Proteomes" id="UP000695022">
    <property type="component" value="Unplaced"/>
</dbReference>
<keyword evidence="2" id="KW-1003">Cell membrane</keyword>
<evidence type="ECO:0000256" key="3">
    <source>
        <dbReference type="ARBA" id="ARBA00022692"/>
    </source>
</evidence>
<evidence type="ECO:0000256" key="6">
    <source>
        <dbReference type="ARBA" id="ARBA00023136"/>
    </source>
</evidence>
<evidence type="ECO:0000256" key="2">
    <source>
        <dbReference type="ARBA" id="ARBA00022475"/>
    </source>
</evidence>
<reference evidence="13" key="1">
    <citation type="submission" date="2025-08" db="UniProtKB">
        <authorList>
            <consortium name="RefSeq"/>
        </authorList>
    </citation>
    <scope>IDENTIFICATION</scope>
</reference>
<comment type="subcellular location">
    <subcellularLocation>
        <location evidence="1">Cell membrane</location>
        <topology evidence="1">Multi-pass membrane protein</topology>
    </subcellularLocation>
</comment>
<evidence type="ECO:0000313" key="13">
    <source>
        <dbReference type="RefSeq" id="XP_014671198.1"/>
    </source>
</evidence>
<dbReference type="SUPFAM" id="SSF81321">
    <property type="entry name" value="Family A G protein-coupled receptor-like"/>
    <property type="match status" value="1"/>
</dbReference>
<keyword evidence="3 9" id="KW-0812">Transmembrane</keyword>
<dbReference type="Pfam" id="PF00001">
    <property type="entry name" value="7tm_1"/>
    <property type="match status" value="1"/>
</dbReference>
<dbReference type="PANTHER" id="PTHR24230">
    <property type="entry name" value="G-PROTEIN COUPLED RECEPTOR"/>
    <property type="match status" value="1"/>
</dbReference>
<dbReference type="RefSeq" id="XP_014671198.1">
    <property type="nucleotide sequence ID" value="XM_014815712.1"/>
</dbReference>
<dbReference type="PRINTS" id="PR00237">
    <property type="entry name" value="GPCRRHODOPSN"/>
</dbReference>
<keyword evidence="5 9" id="KW-0297">G-protein coupled receptor</keyword>
<dbReference type="PROSITE" id="PS00237">
    <property type="entry name" value="G_PROTEIN_RECEP_F1_1"/>
    <property type="match status" value="1"/>
</dbReference>
<keyword evidence="8 9" id="KW-0807">Transducer</keyword>
<dbReference type="Gene3D" id="1.20.1070.10">
    <property type="entry name" value="Rhodopsin 7-helix transmembrane proteins"/>
    <property type="match status" value="1"/>
</dbReference>
<feature type="transmembrane region" description="Helical" evidence="10">
    <location>
        <begin position="179"/>
        <end position="198"/>
    </location>
</feature>
<feature type="domain" description="G-protein coupled receptors family 1 profile" evidence="11">
    <location>
        <begin position="39"/>
        <end position="255"/>
    </location>
</feature>
<evidence type="ECO:0000256" key="5">
    <source>
        <dbReference type="ARBA" id="ARBA00023040"/>
    </source>
</evidence>
<evidence type="ECO:0000256" key="9">
    <source>
        <dbReference type="RuleBase" id="RU000688"/>
    </source>
</evidence>
<dbReference type="PROSITE" id="PS50262">
    <property type="entry name" value="G_PROTEIN_RECEP_F1_2"/>
    <property type="match status" value="1"/>
</dbReference>
<evidence type="ECO:0000256" key="8">
    <source>
        <dbReference type="ARBA" id="ARBA00023224"/>
    </source>
</evidence>
<evidence type="ECO:0000256" key="7">
    <source>
        <dbReference type="ARBA" id="ARBA00023170"/>
    </source>
</evidence>
<evidence type="ECO:0000259" key="11">
    <source>
        <dbReference type="PROSITE" id="PS50262"/>
    </source>
</evidence>
<keyword evidence="12" id="KW-1185">Reference proteome</keyword>
<dbReference type="InterPro" id="IPR000276">
    <property type="entry name" value="GPCR_Rhodpsn"/>
</dbReference>
<proteinExistence type="inferred from homology"/>
<evidence type="ECO:0000256" key="1">
    <source>
        <dbReference type="ARBA" id="ARBA00004651"/>
    </source>
</evidence>
<feature type="transmembrane region" description="Helical" evidence="10">
    <location>
        <begin position="103"/>
        <end position="121"/>
    </location>
</feature>
<keyword evidence="7 9" id="KW-0675">Receptor</keyword>
<dbReference type="PANTHER" id="PTHR24230:SF75">
    <property type="entry name" value="RELAXIN FAMILY PEPTIDE RECEPTOR 3"/>
    <property type="match status" value="1"/>
</dbReference>
<sequence>MSANGTHQHAFIIPFDTRVELTPVTTTYFILILVTGLPSNTTVLLAYRGIQKVKRTELFGVVIVRALAISDICVCLNVLRHFFDMKNDVYLCQLEFVVQSVPLTFSVNILVAIAVERYLAICQPWFMIRKRHVIILIVGALTMSTIFSIVGALPHQVLSEDVCSIADASMLAMTVTGNFNAIYVVIMLLLIVLYSLVFRAIHRRQNNKVGTSVGAASLKTQSKTSVTLRQVTGEHDVPVGVPGIQSSREQSLLAL</sequence>
<keyword evidence="4 10" id="KW-1133">Transmembrane helix</keyword>
<name>A0ABM1EG77_PRICU</name>
<evidence type="ECO:0000313" key="12">
    <source>
        <dbReference type="Proteomes" id="UP000695022"/>
    </source>
</evidence>
<dbReference type="InterPro" id="IPR017452">
    <property type="entry name" value="GPCR_Rhodpsn_7TM"/>
</dbReference>
<feature type="transmembrane region" description="Helical" evidence="10">
    <location>
        <begin position="133"/>
        <end position="153"/>
    </location>
</feature>
<keyword evidence="6 10" id="KW-0472">Membrane</keyword>
<evidence type="ECO:0000256" key="10">
    <source>
        <dbReference type="SAM" id="Phobius"/>
    </source>
</evidence>
<feature type="transmembrane region" description="Helical" evidence="10">
    <location>
        <begin position="28"/>
        <end position="47"/>
    </location>
</feature>
<dbReference type="GeneID" id="106811969"/>
<comment type="similarity">
    <text evidence="9">Belongs to the G-protein coupled receptor 1 family.</text>
</comment>
<protein>
    <submittedName>
        <fullName evidence="13">Probable G-protein coupled receptor No18</fullName>
    </submittedName>
</protein>
<feature type="transmembrane region" description="Helical" evidence="10">
    <location>
        <begin position="59"/>
        <end position="83"/>
    </location>
</feature>
<gene>
    <name evidence="13" type="primary">LOC106811969</name>
</gene>